<evidence type="ECO:0000313" key="3">
    <source>
        <dbReference type="Proteomes" id="UP000241282"/>
    </source>
</evidence>
<dbReference type="Proteomes" id="UP000241282">
    <property type="component" value="Segment"/>
</dbReference>
<gene>
    <name evidence="2" type="primary">TC6_038</name>
</gene>
<feature type="compositionally biased region" description="Acidic residues" evidence="1">
    <location>
        <begin position="222"/>
        <end position="240"/>
    </location>
</feature>
<dbReference type="InterPro" id="IPR059222">
    <property type="entry name" value="NGO0469-like"/>
</dbReference>
<name>A0A2H5BQD5_9CAUD</name>
<reference evidence="2 3" key="1">
    <citation type="submission" date="2017-12" db="EMBL/GenBank/DDBJ databases">
        <title>Genomic identification of Pseudomonas aeruginosa phage TC6.</title>
        <authorList>
            <person name="Lu S."/>
            <person name="Tang C."/>
            <person name="Deng C."/>
            <person name="Zhang Y."/>
            <person name="Xiao C."/>
        </authorList>
    </citation>
    <scope>NUCLEOTIDE SEQUENCE [LARGE SCALE GENOMIC DNA]</scope>
</reference>
<proteinExistence type="predicted"/>
<feature type="region of interest" description="Disordered" evidence="1">
    <location>
        <begin position="1"/>
        <end position="28"/>
    </location>
</feature>
<evidence type="ECO:0000256" key="1">
    <source>
        <dbReference type="SAM" id="MobiDB-lite"/>
    </source>
</evidence>
<accession>A0A2H5BQD5</accession>
<feature type="region of interest" description="Disordered" evidence="1">
    <location>
        <begin position="202"/>
        <end position="240"/>
    </location>
</feature>
<feature type="compositionally biased region" description="Basic and acidic residues" evidence="1">
    <location>
        <begin position="206"/>
        <end position="221"/>
    </location>
</feature>
<organism evidence="2 3">
    <name type="scientific">Pseudomonas phage TC6</name>
    <dbReference type="NCBI Taxonomy" id="2060947"/>
    <lineage>
        <taxon>Viruses</taxon>
        <taxon>Duplodnaviria</taxon>
        <taxon>Heunggongvirae</taxon>
        <taxon>Uroviricota</taxon>
        <taxon>Caudoviricetes</taxon>
        <taxon>Zobellviridae</taxon>
        <taxon>Paundecimvirus</taxon>
        <taxon>Paundecimvirus PA11</taxon>
    </lineage>
</organism>
<protein>
    <submittedName>
        <fullName evidence="2">Uncharacterized protein</fullName>
    </submittedName>
</protein>
<sequence>MALKARNIPKVGGKGSGMPKQPTMEPGTYPSRVVQVIDMGLQPQRPYKGEPKNPAYELMVTYECLDEFCVDENGVEMEDKPRWISETFPLHNIEADLAKSTKRYKALDPDMVYDGDWGEVVGTPCMVTTVNNVSGDNVYTNVASVTSMRARDAAKAPELINEPKVFSLDEPDVDVFRSFPQWIQDKIKGNLEYDGSALQKALEGAPKQEEKKGKANPRVEEENAEEELVDDVQGDEDVPW</sequence>
<dbReference type="NCBIfam" id="NF046043">
    <property type="entry name" value="rep_init_NGO0469"/>
    <property type="match status" value="1"/>
</dbReference>
<evidence type="ECO:0000313" key="2">
    <source>
        <dbReference type="EMBL" id="AUG88549.1"/>
    </source>
</evidence>
<dbReference type="EMBL" id="MG676466">
    <property type="protein sequence ID" value="AUG88549.1"/>
    <property type="molecule type" value="Genomic_DNA"/>
</dbReference>